<dbReference type="SMART" id="SM00487">
    <property type="entry name" value="DEXDc"/>
    <property type="match status" value="1"/>
</dbReference>
<dbReference type="InterPro" id="IPR038718">
    <property type="entry name" value="SNF2-like_sf"/>
</dbReference>
<dbReference type="PROSITE" id="PS51192">
    <property type="entry name" value="HELICASE_ATP_BIND_1"/>
    <property type="match status" value="1"/>
</dbReference>
<gene>
    <name evidence="6" type="ORF">EKG83_05335</name>
</gene>
<dbReference type="InterPro" id="IPR001650">
    <property type="entry name" value="Helicase_C-like"/>
</dbReference>
<evidence type="ECO:0000259" key="4">
    <source>
        <dbReference type="PROSITE" id="PS51192"/>
    </source>
</evidence>
<keyword evidence="6" id="KW-0347">Helicase</keyword>
<dbReference type="Gene3D" id="3.40.50.10810">
    <property type="entry name" value="Tandem AAA-ATPase domain"/>
    <property type="match status" value="1"/>
</dbReference>
<feature type="domain" description="SWIM-type" evidence="3">
    <location>
        <begin position="57"/>
        <end position="97"/>
    </location>
</feature>
<evidence type="ECO:0000256" key="1">
    <source>
        <dbReference type="ARBA" id="ARBA00022801"/>
    </source>
</evidence>
<dbReference type="CDD" id="cd18012">
    <property type="entry name" value="DEXQc_arch_SWI2_SNF2"/>
    <property type="match status" value="1"/>
</dbReference>
<dbReference type="SUPFAM" id="SSF52540">
    <property type="entry name" value="P-loop containing nucleoside triphosphate hydrolases"/>
    <property type="match status" value="2"/>
</dbReference>
<keyword evidence="6" id="KW-0067">ATP-binding</keyword>
<organism evidence="6 7">
    <name type="scientific">Saccharothrix syringae</name>
    <name type="common">Nocardiopsis syringae</name>
    <dbReference type="NCBI Taxonomy" id="103733"/>
    <lineage>
        <taxon>Bacteria</taxon>
        <taxon>Bacillati</taxon>
        <taxon>Actinomycetota</taxon>
        <taxon>Actinomycetes</taxon>
        <taxon>Pseudonocardiales</taxon>
        <taxon>Pseudonocardiaceae</taxon>
        <taxon>Saccharothrix</taxon>
    </lineage>
</organism>
<dbReference type="InterPro" id="IPR027417">
    <property type="entry name" value="P-loop_NTPase"/>
</dbReference>
<dbReference type="GO" id="GO:0016787">
    <property type="term" value="F:hydrolase activity"/>
    <property type="evidence" value="ECO:0007669"/>
    <property type="project" value="UniProtKB-KW"/>
</dbReference>
<dbReference type="OrthoDB" id="9760715at2"/>
<dbReference type="InterPro" id="IPR007527">
    <property type="entry name" value="Znf_SWIM"/>
</dbReference>
<evidence type="ECO:0000313" key="7">
    <source>
        <dbReference type="Proteomes" id="UP000325787"/>
    </source>
</evidence>
<dbReference type="InterPro" id="IPR014001">
    <property type="entry name" value="Helicase_ATP-bd"/>
</dbReference>
<evidence type="ECO:0000259" key="5">
    <source>
        <dbReference type="PROSITE" id="PS51194"/>
    </source>
</evidence>
<reference evidence="7" key="1">
    <citation type="journal article" date="2021" name="Curr. Microbiol.">
        <title>Complete genome of nocamycin-producing strain Saccharothrix syringae NRRL B-16468 reveals the biosynthetic potential for secondary metabolites.</title>
        <authorList>
            <person name="Mo X."/>
            <person name="Yang S."/>
        </authorList>
    </citation>
    <scope>NUCLEOTIDE SEQUENCE [LARGE SCALE GENOMIC DNA]</scope>
    <source>
        <strain evidence="7">ATCC 51364 / DSM 43886 / JCM 6844 / KCTC 9398 / NBRC 14523 / NRRL B-16468 / INA 2240</strain>
    </source>
</reference>
<proteinExistence type="predicted"/>
<dbReference type="PROSITE" id="PS50966">
    <property type="entry name" value="ZF_SWIM"/>
    <property type="match status" value="1"/>
</dbReference>
<keyword evidence="1" id="KW-0378">Hydrolase</keyword>
<sequence length="1075" mass="117879">MRVTHLQVDLADVEHVVGRTTYDRGTDYALRGAVLGVAWDDADTALHGTVRGRGDVYEVSAYFDEVDDGVVDFAHGECTCPVGLNCKHVVAVVIAATRRPRGGRKPKTTWDEAFRDLLGTGRHAGGDAPLAVELTLAPDKPHDRIGPAVHARIVRQGKTGWVASGLGWNQLDAYQVKDYRAAHVRLLRELYGLYLAGTRPGYHSYYDTRTIQLTSFDSAKLWPLLDEAREAGLRLVHGRRSWGDVEASAVARIALDVTRAGKSDRVRPVIEVDGATSGIEPIGFIGSDGHGLVYADPTCAPVGADGRHRHFRLARFATPVPPGLRELVIDDKHLTVPEAGRDRFRAEIYPRLRRLAPVTSSDGTFTPPDISGPTLVVRTEFGAGHDVGVHWEWAYEIGDSRLRVPLDAAGADDGYRDLDAERAVLASVEHVVPHPDRLALSGLDTVRFVTGTLPLLAGHPGVEVETTGEPVDYREVSDAVSIGVSTAELAGETDWFDLGVTIGVEGAPVPFVEVFSALSRGESHVLLPDGAYFSLDKPELRALTGLIDEARTLQDAPGGELRISRFQAGLWEELAGLGVVERQAEAWRRQVEGLLSGEAVRAHQVPATLDARLRPYQVDGFRWLAFLWEAGLGGILADDMGLGKTVQSLALICHAKATRPGGPPFLIVAPTSVVSNWTAEAARFAPGLDVVAVPDTARRRGVPLDELIAGADVVVTSYAVFRIDFDAYSAVPWSGLVLDEAQFAKNHQSKLHQCARVLPAPFKLAITGTPMENNLMELWSLLSITAPGLFPNPARFREYYGLPIEKRGDADRLARLRRRIKPLVKRRTKEQVVADLPAKQEQVLEVELHPQHRKVYQTHLQRERQKVLGLVDDVDRNRFTILRSITLLRRLSLHAGLVDDRHDELPCGKIDALVGQLRDVVDGGHRALVFSQFTGFLDKVRARLDAAGIEYCYLDGRTRGRAAVLKRFKEGAAPVFLISLKAGGFGLNLTEADYCFLLDPWWNPATEAQAVDRTHRIGQTRNVIVYRLVATDTIEEKVMALKAKKAELFTSVMDDGDVFGTALDADDIRELFAPS</sequence>
<dbReference type="KEGG" id="ssyi:EKG83_05335"/>
<keyword evidence="7" id="KW-1185">Reference proteome</keyword>
<dbReference type="Pfam" id="PF00271">
    <property type="entry name" value="Helicase_C"/>
    <property type="match status" value="1"/>
</dbReference>
<dbReference type="PANTHER" id="PTHR10799">
    <property type="entry name" value="SNF2/RAD54 HELICASE FAMILY"/>
    <property type="match status" value="1"/>
</dbReference>
<keyword evidence="6" id="KW-0547">Nucleotide-binding</keyword>
<accession>A0A5Q0GS95</accession>
<dbReference type="AlphaFoldDB" id="A0A5Q0GS95"/>
<dbReference type="SMART" id="SM00490">
    <property type="entry name" value="HELICc"/>
    <property type="match status" value="1"/>
</dbReference>
<feature type="domain" description="Helicase ATP-binding" evidence="4">
    <location>
        <begin position="625"/>
        <end position="788"/>
    </location>
</feature>
<dbReference type="EMBL" id="CP034550">
    <property type="protein sequence ID" value="QFZ16966.1"/>
    <property type="molecule type" value="Genomic_DNA"/>
</dbReference>
<dbReference type="Gene3D" id="3.40.50.300">
    <property type="entry name" value="P-loop containing nucleotide triphosphate hydrolases"/>
    <property type="match status" value="1"/>
</dbReference>
<keyword evidence="2" id="KW-0863">Zinc-finger</keyword>
<dbReference type="Proteomes" id="UP000325787">
    <property type="component" value="Chromosome"/>
</dbReference>
<dbReference type="InterPro" id="IPR049730">
    <property type="entry name" value="SNF2/RAD54-like_C"/>
</dbReference>
<evidence type="ECO:0000256" key="2">
    <source>
        <dbReference type="PROSITE-ProRule" id="PRU00325"/>
    </source>
</evidence>
<protein>
    <submittedName>
        <fullName evidence="6">Helicase</fullName>
    </submittedName>
</protein>
<dbReference type="CDD" id="cd18793">
    <property type="entry name" value="SF2_C_SNF"/>
    <property type="match status" value="1"/>
</dbReference>
<dbReference type="Pfam" id="PF04434">
    <property type="entry name" value="SWIM"/>
    <property type="match status" value="1"/>
</dbReference>
<keyword evidence="2" id="KW-0862">Zinc</keyword>
<dbReference type="PROSITE" id="PS51194">
    <property type="entry name" value="HELICASE_CTER"/>
    <property type="match status" value="1"/>
</dbReference>
<feature type="domain" description="Helicase C-terminal" evidence="5">
    <location>
        <begin position="909"/>
        <end position="1056"/>
    </location>
</feature>
<dbReference type="GO" id="GO:0008270">
    <property type="term" value="F:zinc ion binding"/>
    <property type="evidence" value="ECO:0007669"/>
    <property type="project" value="UniProtKB-KW"/>
</dbReference>
<dbReference type="RefSeq" id="WP_033430043.1">
    <property type="nucleotide sequence ID" value="NZ_JNYO01000010.1"/>
</dbReference>
<dbReference type="GO" id="GO:0004386">
    <property type="term" value="F:helicase activity"/>
    <property type="evidence" value="ECO:0007669"/>
    <property type="project" value="UniProtKB-KW"/>
</dbReference>
<name>A0A5Q0GS95_SACSY</name>
<keyword evidence="2" id="KW-0479">Metal-binding</keyword>
<dbReference type="InterPro" id="IPR000330">
    <property type="entry name" value="SNF2_N"/>
</dbReference>
<evidence type="ECO:0000259" key="3">
    <source>
        <dbReference type="PROSITE" id="PS50966"/>
    </source>
</evidence>
<dbReference type="GO" id="GO:0005524">
    <property type="term" value="F:ATP binding"/>
    <property type="evidence" value="ECO:0007669"/>
    <property type="project" value="InterPro"/>
</dbReference>
<dbReference type="Pfam" id="PF00176">
    <property type="entry name" value="SNF2-rel_dom"/>
    <property type="match status" value="1"/>
</dbReference>
<evidence type="ECO:0000313" key="6">
    <source>
        <dbReference type="EMBL" id="QFZ16966.1"/>
    </source>
</evidence>